<organism evidence="1 2">
    <name type="scientific">Leptospira fletcheri</name>
    <dbReference type="NCBI Taxonomy" id="2484981"/>
    <lineage>
        <taxon>Bacteria</taxon>
        <taxon>Pseudomonadati</taxon>
        <taxon>Spirochaetota</taxon>
        <taxon>Spirochaetia</taxon>
        <taxon>Leptospirales</taxon>
        <taxon>Leptospiraceae</taxon>
        <taxon>Leptospira</taxon>
    </lineage>
</organism>
<keyword evidence="2" id="KW-1185">Reference proteome</keyword>
<accession>A0A4R9GHN3</accession>
<evidence type="ECO:0000313" key="2">
    <source>
        <dbReference type="Proteomes" id="UP000298458"/>
    </source>
</evidence>
<dbReference type="OrthoDB" id="335135at2"/>
<dbReference type="AlphaFoldDB" id="A0A4R9GHN3"/>
<evidence type="ECO:0000313" key="1">
    <source>
        <dbReference type="EMBL" id="TGK12099.1"/>
    </source>
</evidence>
<comment type="caution">
    <text evidence="1">The sequence shown here is derived from an EMBL/GenBank/DDBJ whole genome shotgun (WGS) entry which is preliminary data.</text>
</comment>
<dbReference type="Proteomes" id="UP000298458">
    <property type="component" value="Unassembled WGS sequence"/>
</dbReference>
<dbReference type="RefSeq" id="WP_135767502.1">
    <property type="nucleotide sequence ID" value="NZ_RQET01000004.1"/>
</dbReference>
<evidence type="ECO:0008006" key="3">
    <source>
        <dbReference type="Google" id="ProtNLM"/>
    </source>
</evidence>
<sequence>MNGLQTPRCQSCGTDRNSSLTKVIKTYSNSAWFLILFGISSKPKEVRFQCTKCGEIFDQLSPQELEHYT</sequence>
<reference evidence="1" key="1">
    <citation type="journal article" date="2019" name="PLoS Negl. Trop. Dis.">
        <title>Revisiting the worldwide diversity of Leptospira species in the environment.</title>
        <authorList>
            <person name="Vincent A.T."/>
            <person name="Schiettekatte O."/>
            <person name="Bourhy P."/>
            <person name="Veyrier F.J."/>
            <person name="Picardeau M."/>
        </authorList>
    </citation>
    <scope>NUCLEOTIDE SEQUENCE [LARGE SCALE GENOMIC DNA]</scope>
    <source>
        <strain evidence="1">SSW15</strain>
    </source>
</reference>
<dbReference type="EMBL" id="RQET01000004">
    <property type="protein sequence ID" value="TGK12099.1"/>
    <property type="molecule type" value="Genomic_DNA"/>
</dbReference>
<name>A0A4R9GHN3_9LEPT</name>
<gene>
    <name evidence="1" type="ORF">EHO60_07460</name>
</gene>
<protein>
    <recommendedName>
        <fullName evidence="3">Zinc-ribbon domain-containing protein</fullName>
    </recommendedName>
</protein>
<proteinExistence type="predicted"/>